<evidence type="ECO:0000256" key="6">
    <source>
        <dbReference type="ARBA" id="ARBA00022824"/>
    </source>
</evidence>
<evidence type="ECO:0000256" key="10">
    <source>
        <dbReference type="ARBA" id="ARBA00023136"/>
    </source>
</evidence>
<dbReference type="Pfam" id="PF13855">
    <property type="entry name" value="LRR_8"/>
    <property type="match status" value="1"/>
</dbReference>
<reference evidence="15" key="2">
    <citation type="journal article" date="2023" name="BMC Genomics">
        <title>Pest status, molecular evolution, and epigenetic factors derived from the genome assembly of Frankliniella fusca, a thysanopteran phytovirus vector.</title>
        <authorList>
            <person name="Catto M.A."/>
            <person name="Labadie P.E."/>
            <person name="Jacobson A.L."/>
            <person name="Kennedy G.G."/>
            <person name="Srinivasan R."/>
            <person name="Hunt B.G."/>
        </authorList>
    </citation>
    <scope>NUCLEOTIDE SEQUENCE</scope>
    <source>
        <strain evidence="15">PL_HMW_Pooled</strain>
    </source>
</reference>
<keyword evidence="3" id="KW-0433">Leucine-rich repeat</keyword>
<dbReference type="SUPFAM" id="SSF52058">
    <property type="entry name" value="L domain-like"/>
    <property type="match status" value="1"/>
</dbReference>
<dbReference type="InterPro" id="IPR056173">
    <property type="entry name" value="Sec20_C"/>
</dbReference>
<sequence length="537" mass="61052">MSGFTEVPVKDIPSFCSLTHLVELDLSKNMLQELPEAFGNLTNLKRLDLYGNKLTHLPLSFCHLKSLRWLDLKNNPLVPMLAEIAGPCGDMQQCQQCARNVVATLTQTAIKVEEDRKKLLQEKLKEQEQIEQEYLIKKKELDSENLKKAKKKAKKNKTEKQTQDLIEKTKQELSSEESAQIATEKKGAKENKVLASSSKSCLQLFLRSIFFCFGIVITLCISCVLFAAYDRKSFLQLTERYDYVSNDVTGPILYVAKYVENASKHPTLRELRSQLGLVAGRIQNSTIRYFHEELPVLFGCHTSAKRIMDPMVSRETIQQAIVTHNLQVKALIQDISHVSGPMDLLNEMNAEGREKLAKLRKYIDQYEWIVRETDDTVAKQQLSKEVESHRQQYTSSLAAFRHANISAMLRIEKAAKTELLNYSETNDAVEDPGVRHRKDKVGLAKMSTNVTDQLLSISRNLADTTQRSAETLETLANSSTSVHSTKDELRTTSSVIQQSGTLLAKYGRRELTDKVLLFFAFAFFFACVLYIVHKRLF</sequence>
<protein>
    <submittedName>
        <fullName evidence="15">Vesicle transport protein SEC20</fullName>
    </submittedName>
</protein>
<dbReference type="SMART" id="SM00369">
    <property type="entry name" value="LRR_TYP"/>
    <property type="match status" value="3"/>
</dbReference>
<name>A0AAE1LID6_9NEOP</name>
<keyword evidence="6" id="KW-0256">Endoplasmic reticulum</keyword>
<evidence type="ECO:0000256" key="3">
    <source>
        <dbReference type="ARBA" id="ARBA00022614"/>
    </source>
</evidence>
<keyword evidence="8 13" id="KW-1133">Transmembrane helix</keyword>
<evidence type="ECO:0000256" key="8">
    <source>
        <dbReference type="ARBA" id="ARBA00022989"/>
    </source>
</evidence>
<dbReference type="InterPro" id="IPR003591">
    <property type="entry name" value="Leu-rich_rpt_typical-subtyp"/>
</dbReference>
<gene>
    <name evidence="15" type="ORF">KUF71_010551</name>
</gene>
<evidence type="ECO:0000259" key="14">
    <source>
        <dbReference type="Pfam" id="PF03908"/>
    </source>
</evidence>
<dbReference type="GO" id="GO:0005484">
    <property type="term" value="F:SNAP receptor activity"/>
    <property type="evidence" value="ECO:0007669"/>
    <property type="project" value="InterPro"/>
</dbReference>
<dbReference type="InterPro" id="IPR032675">
    <property type="entry name" value="LRR_dom_sf"/>
</dbReference>
<keyword evidence="5" id="KW-0677">Repeat</keyword>
<evidence type="ECO:0000256" key="11">
    <source>
        <dbReference type="ARBA" id="ARBA00037934"/>
    </source>
</evidence>
<accession>A0AAE1LID6</accession>
<feature type="transmembrane region" description="Helical" evidence="13">
    <location>
        <begin position="515"/>
        <end position="533"/>
    </location>
</feature>
<evidence type="ECO:0000256" key="9">
    <source>
        <dbReference type="ARBA" id="ARBA00023054"/>
    </source>
</evidence>
<comment type="similarity">
    <text evidence="11">Belongs to the SEC20 family.</text>
</comment>
<feature type="region of interest" description="Disordered" evidence="12">
    <location>
        <begin position="150"/>
        <end position="171"/>
    </location>
</feature>
<organism evidence="15 16">
    <name type="scientific">Frankliniella fusca</name>
    <dbReference type="NCBI Taxonomy" id="407009"/>
    <lineage>
        <taxon>Eukaryota</taxon>
        <taxon>Metazoa</taxon>
        <taxon>Ecdysozoa</taxon>
        <taxon>Arthropoda</taxon>
        <taxon>Hexapoda</taxon>
        <taxon>Insecta</taxon>
        <taxon>Pterygota</taxon>
        <taxon>Neoptera</taxon>
        <taxon>Paraneoptera</taxon>
        <taxon>Thysanoptera</taxon>
        <taxon>Terebrantia</taxon>
        <taxon>Thripoidea</taxon>
        <taxon>Thripidae</taxon>
        <taxon>Frankliniella</taxon>
    </lineage>
</organism>
<evidence type="ECO:0000256" key="4">
    <source>
        <dbReference type="ARBA" id="ARBA00022692"/>
    </source>
</evidence>
<keyword evidence="2" id="KW-0813">Transport</keyword>
<dbReference type="InterPro" id="IPR001611">
    <property type="entry name" value="Leu-rich_rpt"/>
</dbReference>
<feature type="domain" description="Sec20 C-terminal" evidence="14">
    <location>
        <begin position="447"/>
        <end position="536"/>
    </location>
</feature>
<evidence type="ECO:0000313" key="15">
    <source>
        <dbReference type="EMBL" id="KAK3921336.1"/>
    </source>
</evidence>
<proteinExistence type="inferred from homology"/>
<dbReference type="GO" id="GO:0005789">
    <property type="term" value="C:endoplasmic reticulum membrane"/>
    <property type="evidence" value="ECO:0007669"/>
    <property type="project" value="UniProtKB-SubCell"/>
</dbReference>
<comment type="caution">
    <text evidence="15">The sequence shown here is derived from an EMBL/GenBank/DDBJ whole genome shotgun (WGS) entry which is preliminary data.</text>
</comment>
<dbReference type="Proteomes" id="UP001219518">
    <property type="component" value="Unassembled WGS sequence"/>
</dbReference>
<dbReference type="GO" id="GO:0006890">
    <property type="term" value="P:retrograde vesicle-mediated transport, Golgi to endoplasmic reticulum"/>
    <property type="evidence" value="ECO:0007669"/>
    <property type="project" value="InterPro"/>
</dbReference>
<dbReference type="EMBL" id="JAHWGI010001033">
    <property type="protein sequence ID" value="KAK3921336.1"/>
    <property type="molecule type" value="Genomic_DNA"/>
</dbReference>
<keyword evidence="9" id="KW-0175">Coiled coil</keyword>
<keyword evidence="4 13" id="KW-0812">Transmembrane</keyword>
<evidence type="ECO:0000256" key="12">
    <source>
        <dbReference type="SAM" id="MobiDB-lite"/>
    </source>
</evidence>
<evidence type="ECO:0000256" key="7">
    <source>
        <dbReference type="ARBA" id="ARBA00022892"/>
    </source>
</evidence>
<feature type="transmembrane region" description="Helical" evidence="13">
    <location>
        <begin position="204"/>
        <end position="229"/>
    </location>
</feature>
<evidence type="ECO:0000256" key="13">
    <source>
        <dbReference type="SAM" id="Phobius"/>
    </source>
</evidence>
<evidence type="ECO:0000313" key="16">
    <source>
        <dbReference type="Proteomes" id="UP001219518"/>
    </source>
</evidence>
<dbReference type="Pfam" id="PF03908">
    <property type="entry name" value="Sec20"/>
    <property type="match status" value="1"/>
</dbReference>
<feature type="compositionally biased region" description="Basic and acidic residues" evidence="12">
    <location>
        <begin position="156"/>
        <end position="171"/>
    </location>
</feature>
<evidence type="ECO:0000256" key="5">
    <source>
        <dbReference type="ARBA" id="ARBA00022737"/>
    </source>
</evidence>
<dbReference type="PANTHER" id="PTHR12825:SF0">
    <property type="entry name" value="VESICLE TRANSPORT PROTEIN SEC20"/>
    <property type="match status" value="1"/>
</dbReference>
<dbReference type="PROSITE" id="PS51450">
    <property type="entry name" value="LRR"/>
    <property type="match status" value="1"/>
</dbReference>
<dbReference type="InterPro" id="IPR005606">
    <property type="entry name" value="Sec20"/>
</dbReference>
<dbReference type="PANTHER" id="PTHR12825">
    <property type="entry name" value="BNIP1-RELATED"/>
    <property type="match status" value="1"/>
</dbReference>
<evidence type="ECO:0000256" key="2">
    <source>
        <dbReference type="ARBA" id="ARBA00022448"/>
    </source>
</evidence>
<evidence type="ECO:0000256" key="1">
    <source>
        <dbReference type="ARBA" id="ARBA00004163"/>
    </source>
</evidence>
<dbReference type="GO" id="GO:0031201">
    <property type="term" value="C:SNARE complex"/>
    <property type="evidence" value="ECO:0007669"/>
    <property type="project" value="TreeGrafter"/>
</dbReference>
<dbReference type="Gene3D" id="3.80.10.10">
    <property type="entry name" value="Ribonuclease Inhibitor"/>
    <property type="match status" value="1"/>
</dbReference>
<comment type="subcellular location">
    <subcellularLocation>
        <location evidence="1">Endoplasmic reticulum membrane</location>
        <topology evidence="1">Single-pass type IV membrane protein</topology>
    </subcellularLocation>
</comment>
<keyword evidence="7" id="KW-0931">ER-Golgi transport</keyword>
<keyword evidence="10 13" id="KW-0472">Membrane</keyword>
<keyword evidence="16" id="KW-1185">Reference proteome</keyword>
<reference evidence="15" key="1">
    <citation type="submission" date="2021-07" db="EMBL/GenBank/DDBJ databases">
        <authorList>
            <person name="Catto M.A."/>
            <person name="Jacobson A."/>
            <person name="Kennedy G."/>
            <person name="Labadie P."/>
            <person name="Hunt B.G."/>
            <person name="Srinivasan R."/>
        </authorList>
    </citation>
    <scope>NUCLEOTIDE SEQUENCE</scope>
    <source>
        <strain evidence="15">PL_HMW_Pooled</strain>
        <tissue evidence="15">Head</tissue>
    </source>
</reference>
<dbReference type="AlphaFoldDB" id="A0AAE1LID6"/>